<dbReference type="Proteomes" id="UP000076967">
    <property type="component" value="Unassembled WGS sequence"/>
</dbReference>
<reference evidence="1 2" key="1">
    <citation type="submission" date="2016-03" db="EMBL/GenBank/DDBJ databases">
        <title>Draft genome sequence of Paenibacillus glacialis DSM 22343.</title>
        <authorList>
            <person name="Shin S.-K."/>
            <person name="Yi H."/>
        </authorList>
    </citation>
    <scope>NUCLEOTIDE SEQUENCE [LARGE SCALE GENOMIC DNA]</scope>
    <source>
        <strain evidence="1 2">DSM 22343</strain>
    </source>
</reference>
<gene>
    <name evidence="1" type="ORF">PGLA_14520</name>
</gene>
<organism evidence="1 2">
    <name type="scientific">Paenibacillus glacialis</name>
    <dbReference type="NCBI Taxonomy" id="494026"/>
    <lineage>
        <taxon>Bacteria</taxon>
        <taxon>Bacillati</taxon>
        <taxon>Bacillota</taxon>
        <taxon>Bacilli</taxon>
        <taxon>Bacillales</taxon>
        <taxon>Paenibacillaceae</taxon>
        <taxon>Paenibacillus</taxon>
    </lineage>
</organism>
<keyword evidence="2" id="KW-1185">Reference proteome</keyword>
<proteinExistence type="predicted"/>
<comment type="caution">
    <text evidence="1">The sequence shown here is derived from an EMBL/GenBank/DDBJ whole genome shotgun (WGS) entry which is preliminary data.</text>
</comment>
<evidence type="ECO:0000313" key="1">
    <source>
        <dbReference type="EMBL" id="OAB42026.1"/>
    </source>
</evidence>
<sequence length="69" mass="8109">MLRRPLRERIVLPIAVVPGFPDWIPLIAVEIPGQRRPLRFLQNNSVLYAGTMKSKHSTERRNLYILRML</sequence>
<dbReference type="AlphaFoldDB" id="A0A162K2F1"/>
<protein>
    <submittedName>
        <fullName evidence="1">Uncharacterized protein</fullName>
    </submittedName>
</protein>
<dbReference type="EMBL" id="LVJH01000025">
    <property type="protein sequence ID" value="OAB42026.1"/>
    <property type="molecule type" value="Genomic_DNA"/>
</dbReference>
<accession>A0A162K2F1</accession>
<name>A0A162K2F1_9BACL</name>
<evidence type="ECO:0000313" key="2">
    <source>
        <dbReference type="Proteomes" id="UP000076967"/>
    </source>
</evidence>